<comment type="caution">
    <text evidence="2">The sequence shown here is derived from an EMBL/GenBank/DDBJ whole genome shotgun (WGS) entry which is preliminary data.</text>
</comment>
<keyword evidence="3" id="KW-1185">Reference proteome</keyword>
<dbReference type="AlphaFoldDB" id="A0A9P5JWX3"/>
<reference evidence="2" key="2">
    <citation type="journal article" date="2020" name="Nat. Commun.">
        <title>Large-scale genome sequencing of mycorrhizal fungi provides insights into the early evolution of symbiotic traits.</title>
        <authorList>
            <person name="Miyauchi S."/>
            <person name="Kiss E."/>
            <person name="Kuo A."/>
            <person name="Drula E."/>
            <person name="Kohler A."/>
            <person name="Sanchez-Garcia M."/>
            <person name="Morin E."/>
            <person name="Andreopoulos B."/>
            <person name="Barry K.W."/>
            <person name="Bonito G."/>
            <person name="Buee M."/>
            <person name="Carver A."/>
            <person name="Chen C."/>
            <person name="Cichocki N."/>
            <person name="Clum A."/>
            <person name="Culley D."/>
            <person name="Crous P.W."/>
            <person name="Fauchery L."/>
            <person name="Girlanda M."/>
            <person name="Hayes R.D."/>
            <person name="Keri Z."/>
            <person name="LaButti K."/>
            <person name="Lipzen A."/>
            <person name="Lombard V."/>
            <person name="Magnuson J."/>
            <person name="Maillard F."/>
            <person name="Murat C."/>
            <person name="Nolan M."/>
            <person name="Ohm R.A."/>
            <person name="Pangilinan J."/>
            <person name="Pereira M.F."/>
            <person name="Perotto S."/>
            <person name="Peter M."/>
            <person name="Pfister S."/>
            <person name="Riley R."/>
            <person name="Sitrit Y."/>
            <person name="Stielow J.B."/>
            <person name="Szollosi G."/>
            <person name="Zifcakova L."/>
            <person name="Stursova M."/>
            <person name="Spatafora J.W."/>
            <person name="Tedersoo L."/>
            <person name="Vaario L.M."/>
            <person name="Yamada A."/>
            <person name="Yan M."/>
            <person name="Wang P."/>
            <person name="Xu J."/>
            <person name="Bruns T."/>
            <person name="Baldrian P."/>
            <person name="Vilgalys R."/>
            <person name="Dunand C."/>
            <person name="Henrissat B."/>
            <person name="Grigoriev I.V."/>
            <person name="Hibbett D."/>
            <person name="Nagy L.G."/>
            <person name="Martin F.M."/>
        </authorList>
    </citation>
    <scope>NUCLEOTIDE SEQUENCE</scope>
    <source>
        <strain evidence="2">Prilba</strain>
    </source>
</reference>
<proteinExistence type="predicted"/>
<evidence type="ECO:0000313" key="3">
    <source>
        <dbReference type="Proteomes" id="UP000759537"/>
    </source>
</evidence>
<dbReference type="OrthoDB" id="2749294at2759"/>
<accession>A0A9P5JWX3</accession>
<protein>
    <submittedName>
        <fullName evidence="2">Uncharacterized protein</fullName>
    </submittedName>
</protein>
<organism evidence="2 3">
    <name type="scientific">Russula ochroleuca</name>
    <dbReference type="NCBI Taxonomy" id="152965"/>
    <lineage>
        <taxon>Eukaryota</taxon>
        <taxon>Fungi</taxon>
        <taxon>Dikarya</taxon>
        <taxon>Basidiomycota</taxon>
        <taxon>Agaricomycotina</taxon>
        <taxon>Agaricomycetes</taxon>
        <taxon>Russulales</taxon>
        <taxon>Russulaceae</taxon>
        <taxon>Russula</taxon>
    </lineage>
</organism>
<name>A0A9P5JWX3_9AGAM</name>
<dbReference type="EMBL" id="WHVB01000132">
    <property type="protein sequence ID" value="KAF8461320.1"/>
    <property type="molecule type" value="Genomic_DNA"/>
</dbReference>
<gene>
    <name evidence="2" type="ORF">DFH94DRAFT_698383</name>
    <name evidence="1" type="ORF">DFH94DRAFT_700082</name>
</gene>
<sequence length="85" mass="9306">MNLANIDVMSHITKIAAVETTTAIWEYDPELPANHILGGSLDVIATICTLAIKIQSSGQCIEFFERLQIECGITEPLKIPLHSNV</sequence>
<evidence type="ECO:0000313" key="1">
    <source>
        <dbReference type="EMBL" id="KAF8461320.1"/>
    </source>
</evidence>
<evidence type="ECO:0000313" key="2">
    <source>
        <dbReference type="EMBL" id="KAF8466524.1"/>
    </source>
</evidence>
<reference evidence="2" key="1">
    <citation type="submission" date="2019-10" db="EMBL/GenBank/DDBJ databases">
        <authorList>
            <consortium name="DOE Joint Genome Institute"/>
            <person name="Kuo A."/>
            <person name="Miyauchi S."/>
            <person name="Kiss E."/>
            <person name="Drula E."/>
            <person name="Kohler A."/>
            <person name="Sanchez-Garcia M."/>
            <person name="Andreopoulos B."/>
            <person name="Barry K.W."/>
            <person name="Bonito G."/>
            <person name="Buee M."/>
            <person name="Carver A."/>
            <person name="Chen C."/>
            <person name="Cichocki N."/>
            <person name="Clum A."/>
            <person name="Culley D."/>
            <person name="Crous P.W."/>
            <person name="Fauchery L."/>
            <person name="Girlanda M."/>
            <person name="Hayes R."/>
            <person name="Keri Z."/>
            <person name="LaButti K."/>
            <person name="Lipzen A."/>
            <person name="Lombard V."/>
            <person name="Magnuson J."/>
            <person name="Maillard F."/>
            <person name="Morin E."/>
            <person name="Murat C."/>
            <person name="Nolan M."/>
            <person name="Ohm R."/>
            <person name="Pangilinan J."/>
            <person name="Pereira M."/>
            <person name="Perotto S."/>
            <person name="Peter M."/>
            <person name="Riley R."/>
            <person name="Sitrit Y."/>
            <person name="Stielow B."/>
            <person name="Szollosi G."/>
            <person name="Zifcakova L."/>
            <person name="Stursova M."/>
            <person name="Spatafora J.W."/>
            <person name="Tedersoo L."/>
            <person name="Vaario L.-M."/>
            <person name="Yamada A."/>
            <person name="Yan M."/>
            <person name="Wang P."/>
            <person name="Xu J."/>
            <person name="Bruns T."/>
            <person name="Baldrian P."/>
            <person name="Vilgalys R."/>
            <person name="Henrissat B."/>
            <person name="Grigoriev I.V."/>
            <person name="Hibbett D."/>
            <person name="Nagy L.G."/>
            <person name="Martin F.M."/>
        </authorList>
    </citation>
    <scope>NUCLEOTIDE SEQUENCE</scope>
    <source>
        <strain evidence="2">Prilba</strain>
    </source>
</reference>
<dbReference type="Proteomes" id="UP000759537">
    <property type="component" value="Unassembled WGS sequence"/>
</dbReference>
<dbReference type="EMBL" id="WHVB01000040">
    <property type="protein sequence ID" value="KAF8466524.1"/>
    <property type="molecule type" value="Genomic_DNA"/>
</dbReference>